<proteinExistence type="predicted"/>
<feature type="transmembrane region" description="Helical" evidence="10">
    <location>
        <begin position="101"/>
        <end position="120"/>
    </location>
</feature>
<evidence type="ECO:0000256" key="8">
    <source>
        <dbReference type="ARBA" id="ARBA00023214"/>
    </source>
</evidence>
<evidence type="ECO:0000256" key="6">
    <source>
        <dbReference type="ARBA" id="ARBA00023136"/>
    </source>
</evidence>
<sequence>EVMESLALHGARIRPRVAAIKVLASSLTIGTGGSAGREGPIVQVGSALGSTLGQLLHFSVERIRILVACGAAAGISATFNAPIAGAIFALEVILGKFTVSYFGAVVISSVAASVVGRAYLSDRPAFTVPAYSFQIKELPLYVLLGVVSAIVAVLFIRSLYFMEEKFDEWRLNAGLKAGLGMLLTLAVALLLPGREVLGPGLEFIGEAIAEDLNLSLGLLSLLLVTKMLATAFTLGSGNSGGVFAPGLFMGAIVGGMVGSVAHSIWPDVAVNPGAYAIVGMAAVFSGAARAPITAVLIVFEMSNDYKLILPLMLATVLSTLLAESMFPESIYTLKLKLK</sequence>
<dbReference type="AlphaFoldDB" id="A0A3B0W0W6"/>
<evidence type="ECO:0000256" key="5">
    <source>
        <dbReference type="ARBA" id="ARBA00023065"/>
    </source>
</evidence>
<evidence type="ECO:0000256" key="7">
    <source>
        <dbReference type="ARBA" id="ARBA00023173"/>
    </source>
</evidence>
<dbReference type="PRINTS" id="PR00762">
    <property type="entry name" value="CLCHANNEL"/>
</dbReference>
<dbReference type="EMBL" id="UOEU01000982">
    <property type="protein sequence ID" value="VAW42919.1"/>
    <property type="molecule type" value="Genomic_DNA"/>
</dbReference>
<feature type="transmembrane region" description="Helical" evidence="10">
    <location>
        <begin position="212"/>
        <end position="234"/>
    </location>
</feature>
<keyword evidence="4 10" id="KW-1133">Transmembrane helix</keyword>
<dbReference type="InterPro" id="IPR001807">
    <property type="entry name" value="ClC"/>
</dbReference>
<dbReference type="PANTHER" id="PTHR43427">
    <property type="entry name" value="CHLORIDE CHANNEL PROTEIN CLC-E"/>
    <property type="match status" value="1"/>
</dbReference>
<dbReference type="InterPro" id="IPR050368">
    <property type="entry name" value="ClC-type_chloride_channel"/>
</dbReference>
<keyword evidence="6 10" id="KW-0472">Membrane</keyword>
<evidence type="ECO:0000256" key="2">
    <source>
        <dbReference type="ARBA" id="ARBA00022448"/>
    </source>
</evidence>
<keyword evidence="9" id="KW-0407">Ion channel</keyword>
<keyword evidence="3 10" id="KW-0812">Transmembrane</keyword>
<dbReference type="SUPFAM" id="SSF81340">
    <property type="entry name" value="Clc chloride channel"/>
    <property type="match status" value="1"/>
</dbReference>
<protein>
    <submittedName>
        <fullName evidence="11">Chloride channel protein</fullName>
    </submittedName>
</protein>
<dbReference type="Pfam" id="PF00654">
    <property type="entry name" value="Voltage_CLC"/>
    <property type="match status" value="1"/>
</dbReference>
<name>A0A3B0W0W6_9ZZZZ</name>
<dbReference type="PANTHER" id="PTHR43427:SF6">
    <property type="entry name" value="CHLORIDE CHANNEL PROTEIN CLC-E"/>
    <property type="match status" value="1"/>
</dbReference>
<dbReference type="CDD" id="cd00400">
    <property type="entry name" value="Voltage_gated_ClC"/>
    <property type="match status" value="1"/>
</dbReference>
<feature type="transmembrane region" description="Helical" evidence="10">
    <location>
        <begin position="246"/>
        <end position="265"/>
    </location>
</feature>
<evidence type="ECO:0000256" key="10">
    <source>
        <dbReference type="SAM" id="Phobius"/>
    </source>
</evidence>
<feature type="transmembrane region" description="Helical" evidence="10">
    <location>
        <begin position="173"/>
        <end position="192"/>
    </location>
</feature>
<evidence type="ECO:0000256" key="9">
    <source>
        <dbReference type="ARBA" id="ARBA00023303"/>
    </source>
</evidence>
<feature type="transmembrane region" description="Helical" evidence="10">
    <location>
        <begin position="277"/>
        <end position="300"/>
    </location>
</feature>
<dbReference type="Gene3D" id="1.10.3080.10">
    <property type="entry name" value="Clc chloride channel"/>
    <property type="match status" value="1"/>
</dbReference>
<keyword evidence="7" id="KW-0869">Chloride channel</keyword>
<dbReference type="GO" id="GO:0034707">
    <property type="term" value="C:chloride channel complex"/>
    <property type="evidence" value="ECO:0007669"/>
    <property type="project" value="UniProtKB-KW"/>
</dbReference>
<keyword evidence="2" id="KW-0813">Transport</keyword>
<gene>
    <name evidence="11" type="ORF">MNBD_CHLOROFLEXI01-1483</name>
</gene>
<keyword evidence="5" id="KW-0406">Ion transport</keyword>
<keyword evidence="8" id="KW-0868">Chloride</keyword>
<evidence type="ECO:0000256" key="1">
    <source>
        <dbReference type="ARBA" id="ARBA00004141"/>
    </source>
</evidence>
<feature type="non-terminal residue" evidence="11">
    <location>
        <position position="338"/>
    </location>
</feature>
<dbReference type="GO" id="GO:0005254">
    <property type="term" value="F:chloride channel activity"/>
    <property type="evidence" value="ECO:0007669"/>
    <property type="project" value="UniProtKB-KW"/>
</dbReference>
<evidence type="ECO:0000313" key="11">
    <source>
        <dbReference type="EMBL" id="VAW42919.1"/>
    </source>
</evidence>
<accession>A0A3B0W0W6</accession>
<organism evidence="11">
    <name type="scientific">hydrothermal vent metagenome</name>
    <dbReference type="NCBI Taxonomy" id="652676"/>
    <lineage>
        <taxon>unclassified sequences</taxon>
        <taxon>metagenomes</taxon>
        <taxon>ecological metagenomes</taxon>
    </lineage>
</organism>
<feature type="transmembrane region" description="Helical" evidence="10">
    <location>
        <begin position="140"/>
        <end position="161"/>
    </location>
</feature>
<feature type="transmembrane region" description="Helical" evidence="10">
    <location>
        <begin position="307"/>
        <end position="326"/>
    </location>
</feature>
<evidence type="ECO:0000256" key="3">
    <source>
        <dbReference type="ARBA" id="ARBA00022692"/>
    </source>
</evidence>
<reference evidence="11" key="1">
    <citation type="submission" date="2018-06" db="EMBL/GenBank/DDBJ databases">
        <authorList>
            <person name="Zhirakovskaya E."/>
        </authorList>
    </citation>
    <scope>NUCLEOTIDE SEQUENCE</scope>
</reference>
<dbReference type="InterPro" id="IPR014743">
    <property type="entry name" value="Cl-channel_core"/>
</dbReference>
<evidence type="ECO:0000256" key="4">
    <source>
        <dbReference type="ARBA" id="ARBA00022989"/>
    </source>
</evidence>
<comment type="subcellular location">
    <subcellularLocation>
        <location evidence="1">Membrane</location>
        <topology evidence="1">Multi-pass membrane protein</topology>
    </subcellularLocation>
</comment>
<feature type="transmembrane region" description="Helical" evidence="10">
    <location>
        <begin position="65"/>
        <end position="89"/>
    </location>
</feature>
<feature type="non-terminal residue" evidence="11">
    <location>
        <position position="1"/>
    </location>
</feature>